<dbReference type="Pfam" id="PF08229">
    <property type="entry name" value="SHR3_chaperone"/>
    <property type="match status" value="1"/>
</dbReference>
<reference evidence="3" key="1">
    <citation type="submission" date="2021-02" db="EMBL/GenBank/DDBJ databases">
        <title>Psilocybe cubensis genome.</title>
        <authorList>
            <person name="Mckernan K.J."/>
            <person name="Crawford S."/>
            <person name="Trippe A."/>
            <person name="Kane L.T."/>
            <person name="Mclaughlin S."/>
        </authorList>
    </citation>
    <scope>NUCLEOTIDE SEQUENCE [LARGE SCALE GENOMIC DNA]</scope>
    <source>
        <strain evidence="3">MGC-MH-2018</strain>
    </source>
</reference>
<dbReference type="GO" id="GO:0005789">
    <property type="term" value="C:endoplasmic reticulum membrane"/>
    <property type="evidence" value="ECO:0007669"/>
    <property type="project" value="TreeGrafter"/>
</dbReference>
<evidence type="ECO:0000256" key="2">
    <source>
        <dbReference type="SAM" id="Phobius"/>
    </source>
</evidence>
<evidence type="ECO:0000256" key="1">
    <source>
        <dbReference type="SAM" id="MobiDB-lite"/>
    </source>
</evidence>
<dbReference type="GO" id="GO:0051082">
    <property type="term" value="F:unfolded protein binding"/>
    <property type="evidence" value="ECO:0007669"/>
    <property type="project" value="TreeGrafter"/>
</dbReference>
<name>A0A8H7Y5N0_PSICU</name>
<dbReference type="PANTHER" id="PTHR28228:SF1">
    <property type="entry name" value="SECRETORY COMPONENT PROTEIN SHR3"/>
    <property type="match status" value="1"/>
</dbReference>
<feature type="transmembrane region" description="Helical" evidence="2">
    <location>
        <begin position="88"/>
        <end position="116"/>
    </location>
</feature>
<dbReference type="InterPro" id="IPR013248">
    <property type="entry name" value="Psh3/Shr3"/>
</dbReference>
<comment type="caution">
    <text evidence="3">The sequence shown here is derived from an EMBL/GenBank/DDBJ whole genome shotgun (WGS) entry which is preliminary data.</text>
</comment>
<gene>
    <name evidence="3" type="ORF">JR316_003832</name>
</gene>
<evidence type="ECO:0000313" key="3">
    <source>
        <dbReference type="EMBL" id="KAG5171744.1"/>
    </source>
</evidence>
<keyword evidence="2" id="KW-0812">Transmembrane</keyword>
<dbReference type="EMBL" id="JAFIQS010000003">
    <property type="protein sequence ID" value="KAG5171744.1"/>
    <property type="molecule type" value="Genomic_DNA"/>
</dbReference>
<feature type="transmembrane region" description="Helical" evidence="2">
    <location>
        <begin position="57"/>
        <end position="76"/>
    </location>
</feature>
<dbReference type="PANTHER" id="PTHR28228">
    <property type="entry name" value="SECRETORY COMPONENT PROTEIN SHR3"/>
    <property type="match status" value="1"/>
</dbReference>
<proteinExistence type="predicted"/>
<protein>
    <recommendedName>
        <fullName evidence="4">Shr3 amino acid permease chaperone</fullName>
    </recommendedName>
</protein>
<dbReference type="SMART" id="SM00786">
    <property type="entry name" value="SHR3_chaperone"/>
    <property type="match status" value="1"/>
</dbReference>
<organism evidence="3">
    <name type="scientific">Psilocybe cubensis</name>
    <name type="common">Psychedelic mushroom</name>
    <name type="synonym">Stropharia cubensis</name>
    <dbReference type="NCBI Taxonomy" id="181762"/>
    <lineage>
        <taxon>Eukaryota</taxon>
        <taxon>Fungi</taxon>
        <taxon>Dikarya</taxon>
        <taxon>Basidiomycota</taxon>
        <taxon>Agaricomycotina</taxon>
        <taxon>Agaricomycetes</taxon>
        <taxon>Agaricomycetidae</taxon>
        <taxon>Agaricales</taxon>
        <taxon>Agaricineae</taxon>
        <taxon>Strophariaceae</taxon>
        <taxon>Psilocybe</taxon>
    </lineage>
</organism>
<sequence>MGVRAAIVVCVTSFLLGALFTHWIADSLTLWKSPVTDAHLWTAANYYAVLAKSSPEALYFLAAIVVLGATTLLWSLKDLRAGNIMFDGGSIFLFGTTVVMYLNTVLPNIFAIFGSLPAHTLRDPIPRALRNATLDLASNHLICSVALTGVLALQAGRFWAESTEDDEDDFVMIEQPAPAAPPAESKKSRAKTPELSIRDDKVKPLLQQRVQA</sequence>
<dbReference type="AlphaFoldDB" id="A0A8H7Y5N0"/>
<keyword evidence="2" id="KW-1133">Transmembrane helix</keyword>
<dbReference type="GO" id="GO:0006888">
    <property type="term" value="P:endoplasmic reticulum to Golgi vesicle-mediated transport"/>
    <property type="evidence" value="ECO:0007669"/>
    <property type="project" value="TreeGrafter"/>
</dbReference>
<accession>A0A8H7Y5N0</accession>
<feature type="region of interest" description="Disordered" evidence="1">
    <location>
        <begin position="173"/>
        <end position="200"/>
    </location>
</feature>
<evidence type="ECO:0008006" key="4">
    <source>
        <dbReference type="Google" id="ProtNLM"/>
    </source>
</evidence>
<keyword evidence="2" id="KW-0472">Membrane</keyword>